<dbReference type="CDD" id="cd01007">
    <property type="entry name" value="PBP2_BvgS_HisK_like"/>
    <property type="match status" value="2"/>
</dbReference>
<evidence type="ECO:0000256" key="3">
    <source>
        <dbReference type="SAM" id="Phobius"/>
    </source>
</evidence>
<evidence type="ECO:0000259" key="4">
    <source>
        <dbReference type="SMART" id="SM00062"/>
    </source>
</evidence>
<feature type="transmembrane region" description="Helical" evidence="3">
    <location>
        <begin position="682"/>
        <end position="699"/>
    </location>
</feature>
<dbReference type="PANTHER" id="PTHR35936">
    <property type="entry name" value="MEMBRANE-BOUND LYTIC MUREIN TRANSGLYCOSYLASE F"/>
    <property type="match status" value="1"/>
</dbReference>
<evidence type="ECO:0000313" key="6">
    <source>
        <dbReference type="Proteomes" id="UP000291106"/>
    </source>
</evidence>
<protein>
    <submittedName>
        <fullName evidence="5">Transporter substrate-binding domain-containing protein</fullName>
    </submittedName>
</protein>
<name>A0A411PJI6_9GAMM</name>
<dbReference type="Proteomes" id="UP000291106">
    <property type="component" value="Chromosome"/>
</dbReference>
<feature type="domain" description="Solute-binding protein family 3/N-terminal" evidence="4">
    <location>
        <begin position="441"/>
        <end position="661"/>
    </location>
</feature>
<keyword evidence="2" id="KW-0732">Signal</keyword>
<feature type="transmembrane region" description="Helical" evidence="3">
    <location>
        <begin position="719"/>
        <end position="739"/>
    </location>
</feature>
<proteinExistence type="inferred from homology"/>
<dbReference type="AlphaFoldDB" id="A0A411PJI6"/>
<organism evidence="5 6">
    <name type="scientific">Shewanella maritima</name>
    <dbReference type="NCBI Taxonomy" id="2520507"/>
    <lineage>
        <taxon>Bacteria</taxon>
        <taxon>Pseudomonadati</taxon>
        <taxon>Pseudomonadota</taxon>
        <taxon>Gammaproteobacteria</taxon>
        <taxon>Alteromonadales</taxon>
        <taxon>Shewanellaceae</taxon>
        <taxon>Shewanella</taxon>
    </lineage>
</organism>
<dbReference type="EMBL" id="CP036200">
    <property type="protein sequence ID" value="QBF83719.1"/>
    <property type="molecule type" value="Genomic_DNA"/>
</dbReference>
<dbReference type="SUPFAM" id="SSF53850">
    <property type="entry name" value="Periplasmic binding protein-like II"/>
    <property type="match status" value="2"/>
</dbReference>
<feature type="domain" description="Solute-binding protein family 3/N-terminal" evidence="4">
    <location>
        <begin position="197"/>
        <end position="416"/>
    </location>
</feature>
<dbReference type="Pfam" id="PF00497">
    <property type="entry name" value="SBP_bac_3"/>
    <property type="match status" value="2"/>
</dbReference>
<keyword evidence="3" id="KW-0812">Transmembrane</keyword>
<evidence type="ECO:0000313" key="5">
    <source>
        <dbReference type="EMBL" id="QBF83719.1"/>
    </source>
</evidence>
<dbReference type="OrthoDB" id="9764808at2"/>
<dbReference type="KEGG" id="smai:EXU30_14225"/>
<accession>A0A411PJI6</accession>
<reference evidence="5 6" key="1">
    <citation type="submission" date="2019-02" db="EMBL/GenBank/DDBJ databases">
        <title>Shewanella sp. D4-2 isolated from Dokdo Island.</title>
        <authorList>
            <person name="Baek K."/>
        </authorList>
    </citation>
    <scope>NUCLEOTIDE SEQUENCE [LARGE SCALE GENOMIC DNA]</scope>
    <source>
        <strain evidence="5 6">D4-2</strain>
    </source>
</reference>
<evidence type="ECO:0000256" key="1">
    <source>
        <dbReference type="ARBA" id="ARBA00010333"/>
    </source>
</evidence>
<keyword evidence="6" id="KW-1185">Reference proteome</keyword>
<sequence length="1034" mass="118137">MWSSFTRVILFMGVMIWFPALLGAGQFISQAQAHTSQRVSYNDEQIVHLAQSNREILYQTELLNRMMAMYAYTGNELWYDKHRIALKQFQQTIAQTKVDYIHIAPTTLDALLKHAKQLLEADSYVFELVDQGQFAKARMYLESAEFKDKKLRLIESTQQLSSELEQYVKVQRKQQQNRLHLIELTESEKQWIANNPSVVIGNEISWPPFMYQDRHGQVSGISHDFLQLIEDKTGLKFTLSEPGSYADVQRLFHQGRVDLIAAAYYSQERHNLAIHTPSYLILSDHIYVRANSTLQHYDELSDITLAIPAGYENIAKIKELLPNVIVIETRDLQDSMERLQRGEVDALMDSQSVVDFLIRENQITGVRSFASPLDHNSLRMFVHREQQILHGIIAKAINSITRYERQAILSKWFNPETVAQKQLQNTMLTAAELEWLRQHPTIRFASDPAWRPFEYIDEQGQHQGMMSDYLALISEKLNVNFKLEPTDTWNESLTAVEKREIDILTSATATEMRKQHMSFTQPHMTVPAVVITRRKEPNYLNLEQFGDRTLAVIEGYSSTDWVTKQYPQQTYRYVDTINDGLRLVSEGKVDGLLANKLSTLDSIHEMALDNLKMNFVTNYNYQLSFAVRKDWPQLVSILNKVLADITPAQRNTIRNKWIGIELEGVSNSLDMKRVDSVPVERMILIALVVVLSFSIVAWFMSRTRGDAMAIYSSGRMRFLGVISIGCTIIVVQSLTWVSLNKEEQIARLQAGKSIDATLHATKTALDAWINARIQLIDLVSHDQDLSYLADTISKTKSSQQHQPLLEQLNEKYHLQQEEWKLVVVNKDGKALVGNSTDLPALAPMIKQQMSDGSATFVPPLRNVNNDKVQMYFIAPLENDVGEPVAAIVAKAEPFKTFDHILSETQIGHTGETYAVNQRGMMISESRYTEDIIKANLLQRGESSILNLRLAVPRQPLDKGWRYSDGEPLPLTKVAQRIVLGENGINVDGAFDYRGYRTISAWLWDDKFKFGLVVEIDEDEALEAIIYHATHSMAC</sequence>
<keyword evidence="3" id="KW-1133">Transmembrane helix</keyword>
<dbReference type="InterPro" id="IPR001638">
    <property type="entry name" value="Solute-binding_3/MltF_N"/>
</dbReference>
<dbReference type="SMART" id="SM00062">
    <property type="entry name" value="PBPb"/>
    <property type="match status" value="2"/>
</dbReference>
<dbReference type="Gene3D" id="3.40.190.10">
    <property type="entry name" value="Periplasmic binding protein-like II"/>
    <property type="match status" value="4"/>
</dbReference>
<keyword evidence="3" id="KW-0472">Membrane</keyword>
<evidence type="ECO:0000256" key="2">
    <source>
        <dbReference type="ARBA" id="ARBA00022729"/>
    </source>
</evidence>
<dbReference type="PANTHER" id="PTHR35936:SF19">
    <property type="entry name" value="AMINO-ACID-BINDING PROTEIN YXEM-RELATED"/>
    <property type="match status" value="1"/>
</dbReference>
<comment type="similarity">
    <text evidence="1">Belongs to the bacterial solute-binding protein 3 family.</text>
</comment>
<gene>
    <name evidence="5" type="ORF">EXU30_14225</name>
</gene>